<dbReference type="AlphaFoldDB" id="A0A6H0WIM9"/>
<dbReference type="RefSeq" id="WP_167871989.1">
    <property type="nucleotide sequence ID" value="NZ_CP048852.1"/>
</dbReference>
<dbReference type="Pfam" id="PF17277">
    <property type="entry name" value="DUF5342"/>
    <property type="match status" value="1"/>
</dbReference>
<keyword evidence="2" id="KW-1185">Reference proteome</keyword>
<dbReference type="KEGG" id="bteq:G4P54_05180"/>
<organism evidence="1 2">
    <name type="scientific">Bacillus tequilensis</name>
    <dbReference type="NCBI Taxonomy" id="227866"/>
    <lineage>
        <taxon>Bacteria</taxon>
        <taxon>Bacillati</taxon>
        <taxon>Bacillota</taxon>
        <taxon>Bacilli</taxon>
        <taxon>Bacillales</taxon>
        <taxon>Bacillaceae</taxon>
        <taxon>Bacillus</taxon>
    </lineage>
</organism>
<dbReference type="PIRSF" id="PIRSF037692">
    <property type="entry name" value="UCP037692"/>
    <property type="match status" value="1"/>
</dbReference>
<dbReference type="Proteomes" id="UP000501914">
    <property type="component" value="Chromosome"/>
</dbReference>
<accession>A0A6H0WIM9</accession>
<dbReference type="EMBL" id="CP048852">
    <property type="protein sequence ID" value="QIW79226.1"/>
    <property type="molecule type" value="Genomic_DNA"/>
</dbReference>
<dbReference type="InterPro" id="IPR017263">
    <property type="entry name" value="UCP037692"/>
</dbReference>
<sequence>MAVMISHFSWKPLFQKEKLPGWSISFYYKGTHYEGIYHKSGEIEWGDVFPARADQPALTNEIHELMLFHIYD</sequence>
<evidence type="ECO:0000313" key="2">
    <source>
        <dbReference type="Proteomes" id="UP000501914"/>
    </source>
</evidence>
<evidence type="ECO:0000313" key="1">
    <source>
        <dbReference type="EMBL" id="QIW79226.1"/>
    </source>
</evidence>
<reference evidence="1 2" key="1">
    <citation type="submission" date="2020-02" db="EMBL/GenBank/DDBJ databases">
        <title>Genome sequencing, annotation and comparative genomic analysis of Bacillus tequilensis EA-CB0015, an effective biological control agent against Pseudocercospora fijiensis in banana plants.</title>
        <authorList>
            <person name="Cuellar-Gaviria T.Z."/>
            <person name="Ju K.-S."/>
            <person name="Villegas-Escobar V."/>
        </authorList>
    </citation>
    <scope>NUCLEOTIDE SEQUENCE [LARGE SCALE GENOMIC DNA]</scope>
    <source>
        <strain evidence="1 2">EA-CB0015</strain>
    </source>
</reference>
<name>A0A6H0WIM9_9BACI</name>
<protein>
    <submittedName>
        <fullName evidence="1">YheE family protein</fullName>
    </submittedName>
</protein>
<proteinExistence type="predicted"/>
<gene>
    <name evidence="1" type="ORF">G4P54_05180</name>
</gene>